<dbReference type="InterPro" id="IPR007921">
    <property type="entry name" value="CHAP_dom"/>
</dbReference>
<dbReference type="SUPFAM" id="SSF54001">
    <property type="entry name" value="Cysteine proteinases"/>
    <property type="match status" value="1"/>
</dbReference>
<dbReference type="EMBL" id="BJHW01000002">
    <property type="protein sequence ID" value="GDY60499.1"/>
    <property type="molecule type" value="Genomic_DNA"/>
</dbReference>
<proteinExistence type="predicted"/>
<accession>A0A4D4LRP2</accession>
<dbReference type="InterPro" id="IPR038765">
    <property type="entry name" value="Papain-like_cys_pep_sf"/>
</dbReference>
<dbReference type="AlphaFoldDB" id="A0A4D4LRP2"/>
<protein>
    <submittedName>
        <fullName evidence="4">Hydrolase</fullName>
    </submittedName>
</protein>
<feature type="chain" id="PRO_5020535239" evidence="1">
    <location>
        <begin position="36"/>
        <end position="307"/>
    </location>
</feature>
<evidence type="ECO:0000259" key="3">
    <source>
        <dbReference type="Pfam" id="PF05257"/>
    </source>
</evidence>
<gene>
    <name evidence="4" type="ORF">SVIO_111220</name>
</gene>
<reference evidence="4 5" key="1">
    <citation type="journal article" date="2020" name="Int. J. Syst. Evol. Microbiol.">
        <title>Reclassification of Streptomyces castelarensis and Streptomyces sporoclivatus as later heterotypic synonyms of Streptomyces antimycoticus.</title>
        <authorList>
            <person name="Komaki H."/>
            <person name="Tamura T."/>
        </authorList>
    </citation>
    <scope>NUCLEOTIDE SEQUENCE [LARGE SCALE GENOMIC DNA]</scope>
    <source>
        <strain evidence="4 5">NBRC 13459</strain>
    </source>
</reference>
<feature type="domain" description="Peptidase C51" evidence="3">
    <location>
        <begin position="198"/>
        <end position="277"/>
    </location>
</feature>
<dbReference type="Pfam" id="PF01471">
    <property type="entry name" value="PG_binding_1"/>
    <property type="match status" value="2"/>
</dbReference>
<dbReference type="RefSeq" id="WP_344598865.1">
    <property type="nucleotide sequence ID" value="NZ_BAAASO010000089.1"/>
</dbReference>
<dbReference type="Proteomes" id="UP000301309">
    <property type="component" value="Unassembled WGS sequence"/>
</dbReference>
<dbReference type="InterPro" id="IPR036366">
    <property type="entry name" value="PGBDSf"/>
</dbReference>
<feature type="domain" description="Peptidoglycan binding-like" evidence="2">
    <location>
        <begin position="115"/>
        <end position="151"/>
    </location>
</feature>
<dbReference type="Pfam" id="PF05257">
    <property type="entry name" value="CHAP"/>
    <property type="match status" value="1"/>
</dbReference>
<organism evidence="4 5">
    <name type="scientific">Streptomyces violaceusniger</name>
    <dbReference type="NCBI Taxonomy" id="68280"/>
    <lineage>
        <taxon>Bacteria</taxon>
        <taxon>Bacillati</taxon>
        <taxon>Actinomycetota</taxon>
        <taxon>Actinomycetes</taxon>
        <taxon>Kitasatosporales</taxon>
        <taxon>Streptomycetaceae</taxon>
        <taxon>Streptomyces</taxon>
        <taxon>Streptomyces violaceusniger group</taxon>
    </lineage>
</organism>
<keyword evidence="5" id="KW-1185">Reference proteome</keyword>
<sequence>MRTSLLRRSAVAVLGALVATVAAGNLLSGPGTASAAPAAESQSVRLHNVRLAQTDLNGLAYPAGRVDGISGPRTKAAARTFQSDRCLSVDGIVGPQTLGSLKDVVKKVQAKAGAAPNGLYGPSTANAVKAYQRKHQLAVDGIAGPDTMKSMGIARTVSSCKATDGIRSRVVQAARGQLGTRENASNCVPGKPYSICDSWCAAFATWVWRQAGAQIPSINLVPGVYDWAVSHHKWAGPSQLASAKPGDLIIYGSASNRYHIGVVERANGSTASVISGNTSDPSGSGRDGVYAKSLSLTTQNFYGLVRL</sequence>
<dbReference type="SUPFAM" id="SSF47090">
    <property type="entry name" value="PGBD-like"/>
    <property type="match status" value="2"/>
</dbReference>
<feature type="domain" description="Peptidoglycan binding-like" evidence="2">
    <location>
        <begin position="48"/>
        <end position="100"/>
    </location>
</feature>
<name>A0A4D4LRP2_STRVO</name>
<dbReference type="Gene3D" id="1.10.101.10">
    <property type="entry name" value="PGBD-like superfamily/PGBD"/>
    <property type="match status" value="2"/>
</dbReference>
<dbReference type="InterPro" id="IPR002477">
    <property type="entry name" value="Peptidoglycan-bd-like"/>
</dbReference>
<dbReference type="InterPro" id="IPR006311">
    <property type="entry name" value="TAT_signal"/>
</dbReference>
<dbReference type="InterPro" id="IPR036365">
    <property type="entry name" value="PGBD-like_sf"/>
</dbReference>
<dbReference type="Gene3D" id="3.90.1720.10">
    <property type="entry name" value="endopeptidase domain like (from Nostoc punctiforme)"/>
    <property type="match status" value="1"/>
</dbReference>
<keyword evidence="1" id="KW-0732">Signal</keyword>
<evidence type="ECO:0000313" key="4">
    <source>
        <dbReference type="EMBL" id="GDY60499.1"/>
    </source>
</evidence>
<evidence type="ECO:0000256" key="1">
    <source>
        <dbReference type="SAM" id="SignalP"/>
    </source>
</evidence>
<feature type="signal peptide" evidence="1">
    <location>
        <begin position="1"/>
        <end position="35"/>
    </location>
</feature>
<evidence type="ECO:0000259" key="2">
    <source>
        <dbReference type="Pfam" id="PF01471"/>
    </source>
</evidence>
<keyword evidence="4" id="KW-0378">Hydrolase</keyword>
<evidence type="ECO:0000313" key="5">
    <source>
        <dbReference type="Proteomes" id="UP000301309"/>
    </source>
</evidence>
<dbReference type="GO" id="GO:0016787">
    <property type="term" value="F:hydrolase activity"/>
    <property type="evidence" value="ECO:0007669"/>
    <property type="project" value="UniProtKB-KW"/>
</dbReference>
<dbReference type="PROSITE" id="PS51318">
    <property type="entry name" value="TAT"/>
    <property type="match status" value="1"/>
</dbReference>
<comment type="caution">
    <text evidence="4">The sequence shown here is derived from an EMBL/GenBank/DDBJ whole genome shotgun (WGS) entry which is preliminary data.</text>
</comment>